<protein>
    <submittedName>
        <fullName evidence="1">Uncharacterized protein</fullName>
    </submittedName>
</protein>
<gene>
    <name evidence="1" type="ORF">BBRV_LOCUS56093</name>
</gene>
<evidence type="ECO:0000313" key="1">
    <source>
        <dbReference type="EMBL" id="CAD1552955.1"/>
    </source>
</evidence>
<sequence>MTLPNWNKQTEEEKPEVLRELVMKNIVDNK</sequence>
<accession>A0A6V7JRG4</accession>
<name>A0A6V7JRG4_9HYME</name>
<dbReference type="EMBL" id="CADCXW020000018">
    <property type="protein sequence ID" value="CAD1552955.1"/>
    <property type="molecule type" value="Genomic_DNA"/>
</dbReference>
<dbReference type="AlphaFoldDB" id="A0A6V7JRG4"/>
<reference evidence="1" key="1">
    <citation type="submission" date="2020-07" db="EMBL/GenBank/DDBJ databases">
        <authorList>
            <person name="Ferguson B K."/>
        </authorList>
    </citation>
    <scope>NUCLEOTIDE SEQUENCE</scope>
    <source>
        <strain evidence="1">L06</strain>
    </source>
</reference>
<organism evidence="1">
    <name type="scientific">Bracon brevicornis</name>
    <dbReference type="NCBI Taxonomy" id="1563983"/>
    <lineage>
        <taxon>Eukaryota</taxon>
        <taxon>Metazoa</taxon>
        <taxon>Ecdysozoa</taxon>
        <taxon>Arthropoda</taxon>
        <taxon>Hexapoda</taxon>
        <taxon>Insecta</taxon>
        <taxon>Pterygota</taxon>
        <taxon>Neoptera</taxon>
        <taxon>Endopterygota</taxon>
        <taxon>Hymenoptera</taxon>
        <taxon>Apocrita</taxon>
        <taxon>Ichneumonoidea</taxon>
        <taxon>Braconidae</taxon>
        <taxon>Braconinae</taxon>
        <taxon>Bracon</taxon>
    </lineage>
</organism>
<proteinExistence type="predicted"/>